<dbReference type="HAMAP" id="MF_00741">
    <property type="entry name" value="AIRS"/>
    <property type="match status" value="1"/>
</dbReference>
<dbReference type="InterPro" id="IPR037123">
    <property type="entry name" value="PRibGlycinamide_synth_C_sf"/>
</dbReference>
<dbReference type="GO" id="GO:0046084">
    <property type="term" value="P:adenine biosynthetic process"/>
    <property type="evidence" value="ECO:0007669"/>
    <property type="project" value="TreeGrafter"/>
</dbReference>
<reference evidence="13 14" key="1">
    <citation type="submission" date="2011-02" db="EMBL/GenBank/DDBJ databases">
        <title>The Genome Sequence of Sphaeroforma arctica JP610.</title>
        <authorList>
            <consortium name="The Broad Institute Genome Sequencing Platform"/>
            <person name="Russ C."/>
            <person name="Cuomo C."/>
            <person name="Young S.K."/>
            <person name="Zeng Q."/>
            <person name="Gargeya S."/>
            <person name="Alvarado L."/>
            <person name="Berlin A."/>
            <person name="Chapman S.B."/>
            <person name="Chen Z."/>
            <person name="Freedman E."/>
            <person name="Gellesch M."/>
            <person name="Goldberg J."/>
            <person name="Griggs A."/>
            <person name="Gujja S."/>
            <person name="Heilman E."/>
            <person name="Heiman D."/>
            <person name="Howarth C."/>
            <person name="Mehta T."/>
            <person name="Neiman D."/>
            <person name="Pearson M."/>
            <person name="Roberts A."/>
            <person name="Saif S."/>
            <person name="Shea T."/>
            <person name="Shenoy N."/>
            <person name="Sisk P."/>
            <person name="Stolte C."/>
            <person name="Sykes S."/>
            <person name="White J."/>
            <person name="Yandava C."/>
            <person name="Burger G."/>
            <person name="Gray M.W."/>
            <person name="Holland P.W.H."/>
            <person name="King N."/>
            <person name="Lang F.B.F."/>
            <person name="Roger A.J."/>
            <person name="Ruiz-Trillo I."/>
            <person name="Haas B."/>
            <person name="Nusbaum C."/>
            <person name="Birren B."/>
        </authorList>
    </citation>
    <scope>NUCLEOTIDE SEQUENCE [LARGE SCALE GENOMIC DNA]</scope>
    <source>
        <strain evidence="13 14">JP610</strain>
    </source>
</reference>
<evidence type="ECO:0000256" key="1">
    <source>
        <dbReference type="ARBA" id="ARBA00004686"/>
    </source>
</evidence>
<keyword evidence="6 11" id="KW-0547">Nucleotide-binding</keyword>
<dbReference type="PROSITE" id="PS00184">
    <property type="entry name" value="GARS"/>
    <property type="match status" value="1"/>
</dbReference>
<dbReference type="PANTHER" id="PTHR10520">
    <property type="entry name" value="TRIFUNCTIONAL PURINE BIOSYNTHETIC PROTEIN ADENOSINE-3-RELATED"/>
    <property type="match status" value="1"/>
</dbReference>
<evidence type="ECO:0000256" key="5">
    <source>
        <dbReference type="ARBA" id="ARBA00022723"/>
    </source>
</evidence>
<dbReference type="GO" id="GO:0005829">
    <property type="term" value="C:cytosol"/>
    <property type="evidence" value="ECO:0007669"/>
    <property type="project" value="TreeGrafter"/>
</dbReference>
<evidence type="ECO:0000256" key="3">
    <source>
        <dbReference type="ARBA" id="ARBA00007423"/>
    </source>
</evidence>
<dbReference type="Pfam" id="PF02843">
    <property type="entry name" value="GARS_C"/>
    <property type="match status" value="1"/>
</dbReference>
<evidence type="ECO:0000256" key="11">
    <source>
        <dbReference type="PROSITE-ProRule" id="PRU00409"/>
    </source>
</evidence>
<dbReference type="InterPro" id="IPR004733">
    <property type="entry name" value="PurM_cligase"/>
</dbReference>
<organism evidence="13 14">
    <name type="scientific">Sphaeroforma arctica JP610</name>
    <dbReference type="NCBI Taxonomy" id="667725"/>
    <lineage>
        <taxon>Eukaryota</taxon>
        <taxon>Ichthyosporea</taxon>
        <taxon>Ichthyophonida</taxon>
        <taxon>Sphaeroforma</taxon>
    </lineage>
</organism>
<dbReference type="InterPro" id="IPR013815">
    <property type="entry name" value="ATP_grasp_subdomain_1"/>
</dbReference>
<evidence type="ECO:0000313" key="14">
    <source>
        <dbReference type="Proteomes" id="UP000054560"/>
    </source>
</evidence>
<dbReference type="SUPFAM" id="SSF55326">
    <property type="entry name" value="PurM N-terminal domain-like"/>
    <property type="match status" value="1"/>
</dbReference>
<dbReference type="Pfam" id="PF02844">
    <property type="entry name" value="GARS_N"/>
    <property type="match status" value="1"/>
</dbReference>
<dbReference type="Pfam" id="PF00586">
    <property type="entry name" value="AIRS"/>
    <property type="match status" value="1"/>
</dbReference>
<keyword evidence="9" id="KW-0464">Manganese</keyword>
<dbReference type="FunFam" id="3.30.1330.10:FF:000001">
    <property type="entry name" value="Phosphoribosylformylglycinamidine cyclo-ligase"/>
    <property type="match status" value="1"/>
</dbReference>
<keyword evidence="10" id="KW-0511">Multifunctional enzyme</keyword>
<dbReference type="UniPathway" id="UPA00074">
    <property type="reaction ID" value="UER00125"/>
</dbReference>
<dbReference type="SUPFAM" id="SSF56042">
    <property type="entry name" value="PurM C-terminal domain-like"/>
    <property type="match status" value="1"/>
</dbReference>
<evidence type="ECO:0000256" key="6">
    <source>
        <dbReference type="ARBA" id="ARBA00022741"/>
    </source>
</evidence>
<dbReference type="STRING" id="667725.A0A0L0FQA5"/>
<dbReference type="InterPro" id="IPR020559">
    <property type="entry name" value="PRibGlycinamide_synth_CS"/>
</dbReference>
<dbReference type="SMART" id="SM01209">
    <property type="entry name" value="GARS_A"/>
    <property type="match status" value="1"/>
</dbReference>
<comment type="similarity">
    <text evidence="3">In the N-terminal section; belongs to the GARS family.</text>
</comment>
<dbReference type="InterPro" id="IPR020561">
    <property type="entry name" value="PRibGlycinamid_synth_ATP-grasp"/>
</dbReference>
<dbReference type="InterPro" id="IPR011761">
    <property type="entry name" value="ATP-grasp"/>
</dbReference>
<dbReference type="SUPFAM" id="SSF52440">
    <property type="entry name" value="PreATP-grasp domain"/>
    <property type="match status" value="1"/>
</dbReference>
<comment type="pathway">
    <text evidence="2">Purine metabolism; IMP biosynthesis via de novo pathway; N(1)-(5-phospho-D-ribosyl)glycinamide from 5-phospho-alpha-D-ribose 1-diphosphate: step 2/2.</text>
</comment>
<dbReference type="Gene3D" id="3.30.1490.20">
    <property type="entry name" value="ATP-grasp fold, A domain"/>
    <property type="match status" value="1"/>
</dbReference>
<name>A0A0L0FQA5_9EUKA</name>
<comment type="pathway">
    <text evidence="1">Purine metabolism; IMP biosynthesis via de novo pathway; 5-amino-1-(5-phospho-D-ribosyl)imidazole from N(2)-formyl-N(1)-(5-phospho-D-ribosyl)glycinamide: step 2/2.</text>
</comment>
<dbReference type="CDD" id="cd02196">
    <property type="entry name" value="PurM"/>
    <property type="match status" value="1"/>
</dbReference>
<evidence type="ECO:0000256" key="7">
    <source>
        <dbReference type="ARBA" id="ARBA00022755"/>
    </source>
</evidence>
<keyword evidence="7" id="KW-0658">Purine biosynthesis</keyword>
<dbReference type="GO" id="GO:0006189">
    <property type="term" value="P:'de novo' IMP biosynthetic process"/>
    <property type="evidence" value="ECO:0007669"/>
    <property type="project" value="UniProtKB-UniPathway"/>
</dbReference>
<proteinExistence type="inferred from homology"/>
<dbReference type="GO" id="GO:0004641">
    <property type="term" value="F:phosphoribosylformylglycinamidine cyclo-ligase activity"/>
    <property type="evidence" value="ECO:0007669"/>
    <property type="project" value="InterPro"/>
</dbReference>
<dbReference type="Gene3D" id="3.40.50.20">
    <property type="match status" value="1"/>
</dbReference>
<dbReference type="GO" id="GO:0005524">
    <property type="term" value="F:ATP binding"/>
    <property type="evidence" value="ECO:0007669"/>
    <property type="project" value="UniProtKB-UniRule"/>
</dbReference>
<dbReference type="PANTHER" id="PTHR10520:SF12">
    <property type="entry name" value="TRIFUNCTIONAL PURINE BIOSYNTHETIC PROTEIN ADENOSINE-3"/>
    <property type="match status" value="1"/>
</dbReference>
<feature type="domain" description="ATP-grasp" evidence="12">
    <location>
        <begin position="161"/>
        <end position="369"/>
    </location>
</feature>
<evidence type="ECO:0000256" key="2">
    <source>
        <dbReference type="ARBA" id="ARBA00005174"/>
    </source>
</evidence>
<evidence type="ECO:0000256" key="4">
    <source>
        <dbReference type="ARBA" id="ARBA00022598"/>
    </source>
</evidence>
<dbReference type="eggNOG" id="KOG0237">
    <property type="taxonomic scope" value="Eukaryota"/>
</dbReference>
<dbReference type="Gene3D" id="3.90.650.10">
    <property type="entry name" value="PurM-like C-terminal domain"/>
    <property type="match status" value="1"/>
</dbReference>
<dbReference type="InterPro" id="IPR016188">
    <property type="entry name" value="PurM-like_N"/>
</dbReference>
<dbReference type="FunFam" id="3.30.470.20:FF:000018">
    <property type="entry name" value="Trifunctional purine biosynthetic protein adenosine-3"/>
    <property type="match status" value="1"/>
</dbReference>
<dbReference type="EMBL" id="KQ242388">
    <property type="protein sequence ID" value="KNC78967.1"/>
    <property type="molecule type" value="Genomic_DNA"/>
</dbReference>
<dbReference type="InterPro" id="IPR020560">
    <property type="entry name" value="PRibGlycinamide_synth_C-dom"/>
</dbReference>
<dbReference type="InterPro" id="IPR000115">
    <property type="entry name" value="PRibGlycinamide_synth"/>
</dbReference>
<dbReference type="Gene3D" id="3.90.600.10">
    <property type="entry name" value="Phosphoribosylglycinamide synthetase, C-terminal domain"/>
    <property type="match status" value="1"/>
</dbReference>
<protein>
    <submittedName>
        <fullName evidence="13">Bifunctional purine biosynthetic protein ADE1</fullName>
    </submittedName>
</protein>
<dbReference type="PROSITE" id="PS50975">
    <property type="entry name" value="ATP_GRASP"/>
    <property type="match status" value="1"/>
</dbReference>
<dbReference type="NCBIfam" id="TIGR00877">
    <property type="entry name" value="purD"/>
    <property type="match status" value="1"/>
</dbReference>
<evidence type="ECO:0000256" key="9">
    <source>
        <dbReference type="ARBA" id="ARBA00023211"/>
    </source>
</evidence>
<dbReference type="Pfam" id="PF02769">
    <property type="entry name" value="AIRS_C"/>
    <property type="match status" value="1"/>
</dbReference>
<dbReference type="FunFam" id="3.90.650.10:FF:000019">
    <property type="entry name" value="Trifunctional purine biosynthetic protein adenosine-3"/>
    <property type="match status" value="1"/>
</dbReference>
<dbReference type="Gene3D" id="3.30.1330.10">
    <property type="entry name" value="PurM-like, N-terminal domain"/>
    <property type="match status" value="1"/>
</dbReference>
<keyword evidence="5" id="KW-0479">Metal-binding</keyword>
<dbReference type="SMART" id="SM01210">
    <property type="entry name" value="GARS_C"/>
    <property type="match status" value="1"/>
</dbReference>
<dbReference type="InterPro" id="IPR010918">
    <property type="entry name" value="PurM-like_C_dom"/>
</dbReference>
<keyword evidence="14" id="KW-1185">Reference proteome</keyword>
<keyword evidence="4" id="KW-0436">Ligase</keyword>
<keyword evidence="8 11" id="KW-0067">ATP-binding</keyword>
<accession>A0A0L0FQA5</accession>
<dbReference type="InterPro" id="IPR020562">
    <property type="entry name" value="PRibGlycinamide_synth_N"/>
</dbReference>
<dbReference type="GeneID" id="25909125"/>
<dbReference type="FunFam" id="3.30.1490.20:FF:000006">
    <property type="entry name" value="phosphoribosylamine--glycine ligase, chloroplastic-like"/>
    <property type="match status" value="1"/>
</dbReference>
<evidence type="ECO:0000256" key="8">
    <source>
        <dbReference type="ARBA" id="ARBA00022840"/>
    </source>
</evidence>
<dbReference type="GO" id="GO:0046872">
    <property type="term" value="F:metal ion binding"/>
    <property type="evidence" value="ECO:0007669"/>
    <property type="project" value="UniProtKB-KW"/>
</dbReference>
<dbReference type="HAMAP" id="MF_00138">
    <property type="entry name" value="GARS"/>
    <property type="match status" value="1"/>
</dbReference>
<evidence type="ECO:0000259" key="12">
    <source>
        <dbReference type="PROSITE" id="PS50975"/>
    </source>
</evidence>
<dbReference type="RefSeq" id="XP_014152869.1">
    <property type="nucleotide sequence ID" value="XM_014297394.1"/>
</dbReference>
<sequence length="836" mass="88531">MHRPSRFLRPSPMNKCFGFFSSLFFSHSCNSLNNAPFLVSNTVSSVVTVLPTVNILILGSGGREHALAWRLALSDSVAHIYVAPGNGGTLNEGKISNVSLDVNKVDSVVQYCKDEDIGLVVVGPEQPLVDGIADSLKTAGIKCFGPSQRAAKLEASKAFSKDFMLSHNIPTARYKVFSDYAKAVEYVQSVDYRVVVKASGLAGGKGVLLPETKEETLAALQQVMQDRAFGSAGDEVVIEEFMTGPEISVFALSDGYTSVLLPAAQDHKKIGEGDTGPNTGGMGAYAPTPFATEAVMKTVHENVVKRTITGMRKNGSPFVGCLFVGLMLTPDGPRVLEYNVRFGDPETEAVLMLLDDRTDLAHVLMACVDGHLDSVHVGAKDAFAATVIAVAGGYPGAYQKGTPIKIENDKTSACGKVFHAGTTVNADGVLVTSGGRVIAATAEAATVKATLENAYTTMRTVSFEGQYFRNDIGHLALNPTDAKSTAGTTYASAGVSIDAGNNLVDMIKPYTRATRRAGMDGELGGFGALCDVKAAGYTDPILVSATDGVGTKLRIAQLADLHETIGQDLVAMCVNDLIVQGAEPLFFLDYYACGKLTVEQAAKVVKGIADGCVLSNCALVGGETAEMPGMYQGDEYDLAGFSVGATTRDRILPTPDIQKGDVLIGLASSGVHSNGYSLVRHVVSENGLSYSDACPFDSPSKTLGEALLTPTRIYVTQLLPSIQAGNIKGLVHITGGGFQENIPRVLPKNIVAKVDTSAWTRPPVFDWLRKTGQIAPAEMLRTFNCGIGMVLVVDSSKVDVVLASLKEVGETAFIIGELKDRQGEEVQVELNGLESW</sequence>
<dbReference type="NCBIfam" id="TIGR00878">
    <property type="entry name" value="purM"/>
    <property type="match status" value="1"/>
</dbReference>
<gene>
    <name evidence="13" type="ORF">SARC_08621</name>
</gene>
<dbReference type="GO" id="GO:0004637">
    <property type="term" value="F:phosphoribosylamine-glycine ligase activity"/>
    <property type="evidence" value="ECO:0007669"/>
    <property type="project" value="InterPro"/>
</dbReference>
<dbReference type="FunFam" id="3.40.50.20:FF:000006">
    <property type="entry name" value="Phosphoribosylamine--glycine ligase, chloroplastic"/>
    <property type="match status" value="1"/>
</dbReference>
<dbReference type="SUPFAM" id="SSF56059">
    <property type="entry name" value="Glutathione synthetase ATP-binding domain-like"/>
    <property type="match status" value="1"/>
</dbReference>
<dbReference type="SUPFAM" id="SSF51246">
    <property type="entry name" value="Rudiment single hybrid motif"/>
    <property type="match status" value="1"/>
</dbReference>
<evidence type="ECO:0000313" key="13">
    <source>
        <dbReference type="EMBL" id="KNC78967.1"/>
    </source>
</evidence>
<dbReference type="InterPro" id="IPR016185">
    <property type="entry name" value="PreATP-grasp_dom_sf"/>
</dbReference>
<dbReference type="Gene3D" id="3.30.470.20">
    <property type="entry name" value="ATP-grasp fold, B domain"/>
    <property type="match status" value="1"/>
</dbReference>
<dbReference type="InterPro" id="IPR036676">
    <property type="entry name" value="PurM-like_C_sf"/>
</dbReference>
<evidence type="ECO:0000256" key="10">
    <source>
        <dbReference type="ARBA" id="ARBA00023268"/>
    </source>
</evidence>
<dbReference type="Pfam" id="PF01071">
    <property type="entry name" value="GARS_A"/>
    <property type="match status" value="1"/>
</dbReference>
<dbReference type="Proteomes" id="UP000054560">
    <property type="component" value="Unassembled WGS sequence"/>
</dbReference>
<dbReference type="AlphaFoldDB" id="A0A0L0FQA5"/>
<dbReference type="OrthoDB" id="2018833at2759"/>
<dbReference type="InterPro" id="IPR011054">
    <property type="entry name" value="Rudment_hybrid_motif"/>
</dbReference>
<dbReference type="InterPro" id="IPR036921">
    <property type="entry name" value="PurM-like_N_sf"/>
</dbReference>